<dbReference type="Gene3D" id="3.30.70.330">
    <property type="match status" value="1"/>
</dbReference>
<reference evidence="4" key="1">
    <citation type="submission" date="2021-01" db="EMBL/GenBank/DDBJ databases">
        <authorList>
            <person name="Corre E."/>
            <person name="Pelletier E."/>
            <person name="Niang G."/>
            <person name="Scheremetjew M."/>
            <person name="Finn R."/>
            <person name="Kale V."/>
            <person name="Holt S."/>
            <person name="Cochrane G."/>
            <person name="Meng A."/>
            <person name="Brown T."/>
            <person name="Cohen L."/>
        </authorList>
    </citation>
    <scope>NUCLEOTIDE SEQUENCE</scope>
    <source>
        <strain evidence="4">CCMP1510</strain>
    </source>
</reference>
<organism evidence="4">
    <name type="scientific">Aureoumbra lagunensis</name>
    <dbReference type="NCBI Taxonomy" id="44058"/>
    <lineage>
        <taxon>Eukaryota</taxon>
        <taxon>Sar</taxon>
        <taxon>Stramenopiles</taxon>
        <taxon>Ochrophyta</taxon>
        <taxon>Pelagophyceae</taxon>
        <taxon>Pelagomonadales</taxon>
        <taxon>Aureoumbra</taxon>
    </lineage>
</organism>
<keyword evidence="1" id="KW-0694">RNA-binding</keyword>
<dbReference type="InterPro" id="IPR050907">
    <property type="entry name" value="SRSF"/>
</dbReference>
<evidence type="ECO:0000259" key="3">
    <source>
        <dbReference type="PROSITE" id="PS50102"/>
    </source>
</evidence>
<dbReference type="InterPro" id="IPR000504">
    <property type="entry name" value="RRM_dom"/>
</dbReference>
<dbReference type="InterPro" id="IPR012677">
    <property type="entry name" value="Nucleotide-bd_a/b_plait_sf"/>
</dbReference>
<dbReference type="SMART" id="SM00360">
    <property type="entry name" value="RRM"/>
    <property type="match status" value="1"/>
</dbReference>
<evidence type="ECO:0000256" key="2">
    <source>
        <dbReference type="SAM" id="MobiDB-lite"/>
    </source>
</evidence>
<sequence length="388" mass="44783">MGEEEKEVEERKSERLLKCEEEIYEAEKLFKLAQDRLDVTRVVHTTILCEEFPEKVADMIKKNDSISPLLDAKEEGEEEEEVDNRVLPMNNEMDNKKKPPALPPRTEMAEPSSTLFIGNLEIRSVPVHKVEENLREIFSTCGPLQKVRLGPNNATFAHCQFIHLEDAIKAYHKFDNYLLNGRTMRVDFAHTPQEKQLAGKQTGKFQRGRASSSFSRERPNSKYNQNYSNNHHQYHSSHPPSSFRGDTGRKRPPPSQYHSSSPDYYQRPNRHHSPQRHPSPLPDQRHLRDNDRSRYHPISSEDAPIGGFSAPGVVPPNIQPQQHSPSSFYQSPPPADNGAPQFSYSSPDKNLPYYSQQAHQPLPSHPRHLEEHNEFNDDSKRRRFINFL</sequence>
<feature type="compositionally biased region" description="Low complexity" evidence="2">
    <location>
        <begin position="221"/>
        <end position="242"/>
    </location>
</feature>
<feature type="compositionally biased region" description="Basic and acidic residues" evidence="2">
    <location>
        <begin position="367"/>
        <end position="379"/>
    </location>
</feature>
<dbReference type="GO" id="GO:0003723">
    <property type="term" value="F:RNA binding"/>
    <property type="evidence" value="ECO:0007669"/>
    <property type="project" value="UniProtKB-UniRule"/>
</dbReference>
<feature type="domain" description="RRM" evidence="3">
    <location>
        <begin position="113"/>
        <end position="191"/>
    </location>
</feature>
<feature type="compositionally biased region" description="Basic and acidic residues" evidence="2">
    <location>
        <begin position="283"/>
        <end position="294"/>
    </location>
</feature>
<accession>A0A7S3K403</accession>
<protein>
    <recommendedName>
        <fullName evidence="3">RRM domain-containing protein</fullName>
    </recommendedName>
</protein>
<feature type="region of interest" description="Disordered" evidence="2">
    <location>
        <begin position="193"/>
        <end position="379"/>
    </location>
</feature>
<dbReference type="PANTHER" id="PTHR23147">
    <property type="entry name" value="SERINE/ARGININE RICH SPLICING FACTOR"/>
    <property type="match status" value="1"/>
</dbReference>
<feature type="compositionally biased region" description="Polar residues" evidence="2">
    <location>
        <begin position="340"/>
        <end position="359"/>
    </location>
</feature>
<dbReference type="SUPFAM" id="SSF54928">
    <property type="entry name" value="RNA-binding domain, RBD"/>
    <property type="match status" value="1"/>
</dbReference>
<name>A0A7S3K403_9STRA</name>
<dbReference type="AlphaFoldDB" id="A0A7S3K403"/>
<evidence type="ECO:0000256" key="1">
    <source>
        <dbReference type="PROSITE-ProRule" id="PRU00176"/>
    </source>
</evidence>
<proteinExistence type="predicted"/>
<dbReference type="EMBL" id="HBIJ01022962">
    <property type="protein sequence ID" value="CAE0374254.1"/>
    <property type="molecule type" value="Transcribed_RNA"/>
</dbReference>
<dbReference type="InterPro" id="IPR035979">
    <property type="entry name" value="RBD_domain_sf"/>
</dbReference>
<dbReference type="Pfam" id="PF00076">
    <property type="entry name" value="RRM_1"/>
    <property type="match status" value="1"/>
</dbReference>
<feature type="region of interest" description="Disordered" evidence="2">
    <location>
        <begin position="90"/>
        <end position="109"/>
    </location>
</feature>
<feature type="compositionally biased region" description="Polar residues" evidence="2">
    <location>
        <begin position="319"/>
        <end position="330"/>
    </location>
</feature>
<evidence type="ECO:0000313" key="4">
    <source>
        <dbReference type="EMBL" id="CAE0374254.1"/>
    </source>
</evidence>
<dbReference type="PROSITE" id="PS50102">
    <property type="entry name" value="RRM"/>
    <property type="match status" value="1"/>
</dbReference>
<gene>
    <name evidence="4" type="ORF">ALAG00032_LOCUS15057</name>
</gene>